<protein>
    <submittedName>
        <fullName evidence="2">P-loop containing nucleoside triphosphate hydrolase protein</fullName>
    </submittedName>
</protein>
<dbReference type="SUPFAM" id="SSF52540">
    <property type="entry name" value="P-loop containing nucleoside triphosphate hydrolases"/>
    <property type="match status" value="1"/>
</dbReference>
<gene>
    <name evidence="2" type="ORF">BDV24DRAFT_161976</name>
</gene>
<keyword evidence="2" id="KW-0378">Hydrolase</keyword>
<dbReference type="OrthoDB" id="408152at2759"/>
<dbReference type="Proteomes" id="UP000325558">
    <property type="component" value="Unassembled WGS sequence"/>
</dbReference>
<evidence type="ECO:0000256" key="1">
    <source>
        <dbReference type="SAM" id="Phobius"/>
    </source>
</evidence>
<dbReference type="PANTHER" id="PTHR36978">
    <property type="entry name" value="P-LOOP CONTAINING NUCLEOTIDE TRIPHOSPHATE HYDROLASE"/>
    <property type="match status" value="1"/>
</dbReference>
<keyword evidence="1" id="KW-0472">Membrane</keyword>
<accession>A0A5N6YGS1</accession>
<dbReference type="Gene3D" id="3.40.50.300">
    <property type="entry name" value="P-loop containing nucleotide triphosphate hydrolases"/>
    <property type="match status" value="1"/>
</dbReference>
<dbReference type="GO" id="GO:0016787">
    <property type="term" value="F:hydrolase activity"/>
    <property type="evidence" value="ECO:0007669"/>
    <property type="project" value="UniProtKB-KW"/>
</dbReference>
<dbReference type="EMBL" id="ML737132">
    <property type="protein sequence ID" value="KAE8342800.1"/>
    <property type="molecule type" value="Genomic_DNA"/>
</dbReference>
<proteinExistence type="predicted"/>
<keyword evidence="1" id="KW-0812">Transmembrane</keyword>
<keyword evidence="1" id="KW-1133">Transmembrane helix</keyword>
<dbReference type="Pfam" id="PF17784">
    <property type="entry name" value="Sulfotransfer_4"/>
    <property type="match status" value="1"/>
</dbReference>
<dbReference type="InterPro" id="IPR027417">
    <property type="entry name" value="P-loop_NTPase"/>
</dbReference>
<dbReference type="InterPro" id="IPR040632">
    <property type="entry name" value="Sulfotransfer_4"/>
</dbReference>
<dbReference type="AlphaFoldDB" id="A0A5N6YGS1"/>
<evidence type="ECO:0000313" key="2">
    <source>
        <dbReference type="EMBL" id="KAE8342800.1"/>
    </source>
</evidence>
<organism evidence="2">
    <name type="scientific">Aspergillus arachidicola</name>
    <dbReference type="NCBI Taxonomy" id="656916"/>
    <lineage>
        <taxon>Eukaryota</taxon>
        <taxon>Fungi</taxon>
        <taxon>Dikarya</taxon>
        <taxon>Ascomycota</taxon>
        <taxon>Pezizomycotina</taxon>
        <taxon>Eurotiomycetes</taxon>
        <taxon>Eurotiomycetidae</taxon>
        <taxon>Eurotiales</taxon>
        <taxon>Aspergillaceae</taxon>
        <taxon>Aspergillus</taxon>
        <taxon>Aspergillus subgen. Circumdati</taxon>
    </lineage>
</organism>
<feature type="transmembrane region" description="Helical" evidence="1">
    <location>
        <begin position="257"/>
        <end position="279"/>
    </location>
</feature>
<reference evidence="2" key="1">
    <citation type="submission" date="2019-04" db="EMBL/GenBank/DDBJ databases">
        <title>Friends and foes A comparative genomics study of 23 Aspergillus species from section Flavi.</title>
        <authorList>
            <consortium name="DOE Joint Genome Institute"/>
            <person name="Kjaerbolling I."/>
            <person name="Vesth T."/>
            <person name="Frisvad J.C."/>
            <person name="Nybo J.L."/>
            <person name="Theobald S."/>
            <person name="Kildgaard S."/>
            <person name="Isbrandt T."/>
            <person name="Kuo A."/>
            <person name="Sato A."/>
            <person name="Lyhne E.K."/>
            <person name="Kogle M.E."/>
            <person name="Wiebenga A."/>
            <person name="Kun R.S."/>
            <person name="Lubbers R.J."/>
            <person name="Makela M.R."/>
            <person name="Barry K."/>
            <person name="Chovatia M."/>
            <person name="Clum A."/>
            <person name="Daum C."/>
            <person name="Haridas S."/>
            <person name="He G."/>
            <person name="LaButti K."/>
            <person name="Lipzen A."/>
            <person name="Mondo S."/>
            <person name="Riley R."/>
            <person name="Salamov A."/>
            <person name="Simmons B.A."/>
            <person name="Magnuson J.K."/>
            <person name="Henrissat B."/>
            <person name="Mortensen U.H."/>
            <person name="Larsen T.O."/>
            <person name="Devries R.P."/>
            <person name="Grigoriev I.V."/>
            <person name="Machida M."/>
            <person name="Baker S.E."/>
            <person name="Andersen M.R."/>
        </authorList>
    </citation>
    <scope>NUCLEOTIDE SEQUENCE</scope>
    <source>
        <strain evidence="2">CBS 117612</strain>
    </source>
</reference>
<name>A0A5N6YGS1_9EURO</name>
<sequence length="285" mass="33902">MPRLIDREPNTRIKPMRILCLGLTRTGTNSLVVALRKLGYTPYHGSECFKSPPRDFNLWIEALKCNFFNPDPKKVPRYGREEFDRLIGSYDAVLDIPASMFWEDLIHAYPDAKIVLTTRDFDSWWESMDKTLFRFIRMPFFRYWQFIRMPFFRYWQYFDQKEVGPLYRMSELVWRIFCGNCYEKAVCEKAFQEHYRKVREAVPEERRLELKVGRDGWDVLCPFLGVEVPAEEWPREYPARALNENIDMAFWGAVRTILSWVGLGVVLVLGVVWMGGYAGRYHDEI</sequence>
<dbReference type="PANTHER" id="PTHR36978:SF4">
    <property type="entry name" value="P-LOOP CONTAINING NUCLEOSIDE TRIPHOSPHATE HYDROLASE PROTEIN"/>
    <property type="match status" value="1"/>
</dbReference>